<gene>
    <name evidence="2" type="ORF">NDU88_000913</name>
</gene>
<protein>
    <submittedName>
        <fullName evidence="2">Uncharacterized protein</fullName>
    </submittedName>
</protein>
<dbReference type="AlphaFoldDB" id="A0AAV7KS32"/>
<comment type="caution">
    <text evidence="2">The sequence shown here is derived from an EMBL/GenBank/DDBJ whole genome shotgun (WGS) entry which is preliminary data.</text>
</comment>
<evidence type="ECO:0000256" key="1">
    <source>
        <dbReference type="SAM" id="MobiDB-lite"/>
    </source>
</evidence>
<dbReference type="Proteomes" id="UP001066276">
    <property type="component" value="Chromosome 12"/>
</dbReference>
<accession>A0AAV7KS32</accession>
<feature type="region of interest" description="Disordered" evidence="1">
    <location>
        <begin position="1"/>
        <end position="100"/>
    </location>
</feature>
<organism evidence="2 3">
    <name type="scientific">Pleurodeles waltl</name>
    <name type="common">Iberian ribbed newt</name>
    <dbReference type="NCBI Taxonomy" id="8319"/>
    <lineage>
        <taxon>Eukaryota</taxon>
        <taxon>Metazoa</taxon>
        <taxon>Chordata</taxon>
        <taxon>Craniata</taxon>
        <taxon>Vertebrata</taxon>
        <taxon>Euteleostomi</taxon>
        <taxon>Amphibia</taxon>
        <taxon>Batrachia</taxon>
        <taxon>Caudata</taxon>
        <taxon>Salamandroidea</taxon>
        <taxon>Salamandridae</taxon>
        <taxon>Pleurodelinae</taxon>
        <taxon>Pleurodeles</taxon>
    </lineage>
</organism>
<evidence type="ECO:0000313" key="3">
    <source>
        <dbReference type="Proteomes" id="UP001066276"/>
    </source>
</evidence>
<feature type="compositionally biased region" description="Basic and acidic residues" evidence="1">
    <location>
        <begin position="52"/>
        <end position="61"/>
    </location>
</feature>
<dbReference type="EMBL" id="JANPWB010000016">
    <property type="protein sequence ID" value="KAJ1080719.1"/>
    <property type="molecule type" value="Genomic_DNA"/>
</dbReference>
<sequence>MRKEPVTWAGWGGRRTEARSRGEKSRERRRAKQSEREAGGRKHETPAGPGGRGERGRRGEAAGEWGAGTHEGERRKPRVESGLMDRGPRANTGGGYCLIT</sequence>
<feature type="compositionally biased region" description="Basic and acidic residues" evidence="1">
    <location>
        <begin position="14"/>
        <end position="45"/>
    </location>
</feature>
<keyword evidence="3" id="KW-1185">Reference proteome</keyword>
<evidence type="ECO:0000313" key="2">
    <source>
        <dbReference type="EMBL" id="KAJ1080719.1"/>
    </source>
</evidence>
<reference evidence="2" key="1">
    <citation type="journal article" date="2022" name="bioRxiv">
        <title>Sequencing and chromosome-scale assembly of the giantPleurodeles waltlgenome.</title>
        <authorList>
            <person name="Brown T."/>
            <person name="Elewa A."/>
            <person name="Iarovenko S."/>
            <person name="Subramanian E."/>
            <person name="Araus A.J."/>
            <person name="Petzold A."/>
            <person name="Susuki M."/>
            <person name="Suzuki K.-i.T."/>
            <person name="Hayashi T."/>
            <person name="Toyoda A."/>
            <person name="Oliveira C."/>
            <person name="Osipova E."/>
            <person name="Leigh N.D."/>
            <person name="Simon A."/>
            <person name="Yun M.H."/>
        </authorList>
    </citation>
    <scope>NUCLEOTIDE SEQUENCE</scope>
    <source>
        <strain evidence="2">20211129_DDA</strain>
        <tissue evidence="2">Liver</tissue>
    </source>
</reference>
<name>A0AAV7KS32_PLEWA</name>
<proteinExistence type="predicted"/>